<keyword evidence="1" id="KW-0472">Membrane</keyword>
<comment type="caution">
    <text evidence="3">The sequence shown here is derived from an EMBL/GenBank/DDBJ whole genome shotgun (WGS) entry which is preliminary data.</text>
</comment>
<dbReference type="EMBL" id="JABTXI010000012">
    <property type="protein sequence ID" value="MBY3593443.1"/>
    <property type="molecule type" value="Genomic_DNA"/>
</dbReference>
<name>A0ABS7LQB2_9HYPH</name>
<dbReference type="InterPro" id="IPR037523">
    <property type="entry name" value="VOC_core"/>
</dbReference>
<keyword evidence="1" id="KW-1133">Transmembrane helix</keyword>
<dbReference type="Gene3D" id="3.10.180.10">
    <property type="entry name" value="2,3-Dihydroxybiphenyl 1,2-Dioxygenase, domain 1"/>
    <property type="match status" value="1"/>
</dbReference>
<sequence length="117" mass="12667">MKVLRVVANIEAPDIMAARRFYQDILGLALIMDLGWIVTFGADTSMKVQLSVASQGGSGTPVPDLSIEVDDLDAAFEAMSAAGVPIEYGPADEPWGVRRFYVSDPFGRLVNILVHKN</sequence>
<keyword evidence="4" id="KW-1185">Reference proteome</keyword>
<dbReference type="Pfam" id="PF00903">
    <property type="entry name" value="Glyoxalase"/>
    <property type="match status" value="1"/>
</dbReference>
<dbReference type="SUPFAM" id="SSF54593">
    <property type="entry name" value="Glyoxalase/Bleomycin resistance protein/Dihydroxybiphenyl dioxygenase"/>
    <property type="match status" value="1"/>
</dbReference>
<dbReference type="Proteomes" id="UP000720124">
    <property type="component" value="Unassembled WGS sequence"/>
</dbReference>
<evidence type="ECO:0000313" key="3">
    <source>
        <dbReference type="EMBL" id="MBY3593443.1"/>
    </source>
</evidence>
<keyword evidence="1" id="KW-0812">Transmembrane</keyword>
<gene>
    <name evidence="3" type="ORF">HJA87_26680</name>
</gene>
<dbReference type="InterPro" id="IPR004360">
    <property type="entry name" value="Glyas_Fos-R_dOase_dom"/>
</dbReference>
<accession>A0ABS7LQB2</accession>
<dbReference type="InterPro" id="IPR029068">
    <property type="entry name" value="Glyas_Bleomycin-R_OHBP_Dase"/>
</dbReference>
<feature type="domain" description="VOC" evidence="2">
    <location>
        <begin position="2"/>
        <end position="115"/>
    </location>
</feature>
<proteinExistence type="predicted"/>
<evidence type="ECO:0000256" key="1">
    <source>
        <dbReference type="SAM" id="Phobius"/>
    </source>
</evidence>
<reference evidence="3 4" key="1">
    <citation type="submission" date="2020-06" db="EMBL/GenBank/DDBJ databases">
        <title>Global-level population genomics: horizontal gene transfer, symbiosis and evolution in Rhizobia.</title>
        <authorList>
            <person name="Gai Y."/>
        </authorList>
    </citation>
    <scope>NUCLEOTIDE SEQUENCE [LARGE SCALE GENOMIC DNA]</scope>
    <source>
        <strain evidence="3 4">PLR6_1b</strain>
    </source>
</reference>
<evidence type="ECO:0000313" key="4">
    <source>
        <dbReference type="Proteomes" id="UP000720124"/>
    </source>
</evidence>
<evidence type="ECO:0000259" key="2">
    <source>
        <dbReference type="PROSITE" id="PS51819"/>
    </source>
</evidence>
<feature type="transmembrane region" description="Helical" evidence="1">
    <location>
        <begin position="21"/>
        <end position="42"/>
    </location>
</feature>
<protein>
    <submittedName>
        <fullName evidence="3">VOC family protein</fullName>
    </submittedName>
</protein>
<dbReference type="RefSeq" id="WP_221094430.1">
    <property type="nucleotide sequence ID" value="NZ_JABDWX010000005.1"/>
</dbReference>
<organism evidence="3 4">
    <name type="scientific">Rhizobium bangladeshense</name>
    <dbReference type="NCBI Taxonomy" id="1138189"/>
    <lineage>
        <taxon>Bacteria</taxon>
        <taxon>Pseudomonadati</taxon>
        <taxon>Pseudomonadota</taxon>
        <taxon>Alphaproteobacteria</taxon>
        <taxon>Hyphomicrobiales</taxon>
        <taxon>Rhizobiaceae</taxon>
        <taxon>Rhizobium/Agrobacterium group</taxon>
        <taxon>Rhizobium</taxon>
    </lineage>
</organism>
<dbReference type="PROSITE" id="PS51819">
    <property type="entry name" value="VOC"/>
    <property type="match status" value="1"/>
</dbReference>